<gene>
    <name evidence="2" type="ORF">ENJ46_00160</name>
</gene>
<dbReference type="InterPro" id="IPR016181">
    <property type="entry name" value="Acyl_CoA_acyltransferase"/>
</dbReference>
<evidence type="ECO:0000313" key="2">
    <source>
        <dbReference type="EMBL" id="HFB54306.1"/>
    </source>
</evidence>
<dbReference type="InterPro" id="IPR051531">
    <property type="entry name" value="N-acetyltransferase"/>
</dbReference>
<dbReference type="AlphaFoldDB" id="A0A7C3C8M5"/>
<protein>
    <submittedName>
        <fullName evidence="2">N-acetyltransferase</fullName>
    </submittedName>
</protein>
<dbReference type="Proteomes" id="UP000886042">
    <property type="component" value="Unassembled WGS sequence"/>
</dbReference>
<reference evidence="2" key="1">
    <citation type="journal article" date="2020" name="mSystems">
        <title>Genome- and Community-Level Interaction Insights into Carbon Utilization and Element Cycling Functions of Hydrothermarchaeota in Hydrothermal Sediment.</title>
        <authorList>
            <person name="Zhou Z."/>
            <person name="Liu Y."/>
            <person name="Xu W."/>
            <person name="Pan J."/>
            <person name="Luo Z.H."/>
            <person name="Li M."/>
        </authorList>
    </citation>
    <scope>NUCLEOTIDE SEQUENCE [LARGE SCALE GENOMIC DNA]</scope>
    <source>
        <strain evidence="2">HyVt-489</strain>
    </source>
</reference>
<feature type="domain" description="N-acetyltransferase" evidence="1">
    <location>
        <begin position="19"/>
        <end position="174"/>
    </location>
</feature>
<dbReference type="PANTHER" id="PTHR43792">
    <property type="entry name" value="GNAT FAMILY, PUTATIVE (AFU_ORTHOLOGUE AFUA_3G00765)-RELATED-RELATED"/>
    <property type="match status" value="1"/>
</dbReference>
<dbReference type="Gene3D" id="3.40.630.30">
    <property type="match status" value="1"/>
</dbReference>
<dbReference type="InterPro" id="IPR000182">
    <property type="entry name" value="GNAT_dom"/>
</dbReference>
<dbReference type="EMBL" id="DRMN01000011">
    <property type="protein sequence ID" value="HFB54306.1"/>
    <property type="molecule type" value="Genomic_DNA"/>
</dbReference>
<dbReference type="PANTHER" id="PTHR43792:SF16">
    <property type="entry name" value="N-ACETYLTRANSFERASE DOMAIN-CONTAINING PROTEIN"/>
    <property type="match status" value="1"/>
</dbReference>
<comment type="caution">
    <text evidence="2">The sequence shown here is derived from an EMBL/GenBank/DDBJ whole genome shotgun (WGS) entry which is preliminary data.</text>
</comment>
<organism evidence="2">
    <name type="scientific">Hellea balneolensis</name>
    <dbReference type="NCBI Taxonomy" id="287478"/>
    <lineage>
        <taxon>Bacteria</taxon>
        <taxon>Pseudomonadati</taxon>
        <taxon>Pseudomonadota</taxon>
        <taxon>Alphaproteobacteria</taxon>
        <taxon>Maricaulales</taxon>
        <taxon>Robiginitomaculaceae</taxon>
        <taxon>Hellea</taxon>
    </lineage>
</organism>
<evidence type="ECO:0000259" key="1">
    <source>
        <dbReference type="PROSITE" id="PS51186"/>
    </source>
</evidence>
<dbReference type="PROSITE" id="PS51186">
    <property type="entry name" value="GNAT"/>
    <property type="match status" value="1"/>
</dbReference>
<accession>A0A7C3C8M5</accession>
<dbReference type="GO" id="GO:0016747">
    <property type="term" value="F:acyltransferase activity, transferring groups other than amino-acyl groups"/>
    <property type="evidence" value="ECO:0007669"/>
    <property type="project" value="InterPro"/>
</dbReference>
<proteinExistence type="predicted"/>
<sequence length="185" mass="20928">MRARPIPVLKTKRLILRGITLADAPSYGRHFIDYEVVRTLANTVPWPYPEDGIENFITDVLLPGQGKDFWAWGLFLTTSPNKLIGGLTLRRDGPKGNRGFWLGRQFWGQGLMSEAVDVTLDFAFNVAGFEVLHFQNAQGNEASRRIKQATGARYVGEDAGHYLDPALTITELWELRKQDWLSHKS</sequence>
<name>A0A7C3C8M5_9PROT</name>
<dbReference type="SUPFAM" id="SSF55729">
    <property type="entry name" value="Acyl-CoA N-acyltransferases (Nat)"/>
    <property type="match status" value="1"/>
</dbReference>
<dbReference type="Pfam" id="PF13302">
    <property type="entry name" value="Acetyltransf_3"/>
    <property type="match status" value="1"/>
</dbReference>